<evidence type="ECO:0000259" key="2">
    <source>
        <dbReference type="PROSITE" id="PS50887"/>
    </source>
</evidence>
<feature type="transmembrane region" description="Helical" evidence="1">
    <location>
        <begin position="118"/>
        <end position="135"/>
    </location>
</feature>
<evidence type="ECO:0000313" key="4">
    <source>
        <dbReference type="Proteomes" id="UP001229244"/>
    </source>
</evidence>
<dbReference type="InterPro" id="IPR000160">
    <property type="entry name" value="GGDEF_dom"/>
</dbReference>
<keyword evidence="4" id="KW-1185">Reference proteome</keyword>
<accession>A0AAE4AV35</accession>
<keyword evidence="1" id="KW-0472">Membrane</keyword>
<feature type="transmembrane region" description="Helical" evidence="1">
    <location>
        <begin position="60"/>
        <end position="86"/>
    </location>
</feature>
<dbReference type="SMART" id="SM00267">
    <property type="entry name" value="GGDEF"/>
    <property type="match status" value="1"/>
</dbReference>
<dbReference type="PROSITE" id="PS50887">
    <property type="entry name" value="GGDEF"/>
    <property type="match status" value="1"/>
</dbReference>
<dbReference type="Pfam" id="PF00990">
    <property type="entry name" value="GGDEF"/>
    <property type="match status" value="1"/>
</dbReference>
<dbReference type="AlphaFoldDB" id="A0AAE4AV35"/>
<feature type="transmembrane region" description="Helical" evidence="1">
    <location>
        <begin position="28"/>
        <end position="48"/>
    </location>
</feature>
<dbReference type="RefSeq" id="WP_306886144.1">
    <property type="nucleotide sequence ID" value="NZ_JAUSUL010000002.1"/>
</dbReference>
<dbReference type="InterPro" id="IPR029787">
    <property type="entry name" value="Nucleotide_cyclase"/>
</dbReference>
<proteinExistence type="predicted"/>
<dbReference type="PANTHER" id="PTHR46663">
    <property type="entry name" value="DIGUANYLATE CYCLASE DGCT-RELATED"/>
    <property type="match status" value="1"/>
</dbReference>
<dbReference type="SUPFAM" id="SSF55073">
    <property type="entry name" value="Nucleotide cyclase"/>
    <property type="match status" value="1"/>
</dbReference>
<protein>
    <submittedName>
        <fullName evidence="3">Diguanylate cyclase (GGDEF)-like protein</fullName>
    </submittedName>
</protein>
<comment type="caution">
    <text evidence="3">The sequence shown here is derived from an EMBL/GenBank/DDBJ whole genome shotgun (WGS) entry which is preliminary data.</text>
</comment>
<feature type="domain" description="GGDEF" evidence="2">
    <location>
        <begin position="207"/>
        <end position="340"/>
    </location>
</feature>
<reference evidence="3" key="1">
    <citation type="submission" date="2023-07" db="EMBL/GenBank/DDBJ databases">
        <title>Genomic Encyclopedia of Type Strains, Phase IV (KMG-IV): sequencing the most valuable type-strain genomes for metagenomic binning, comparative biology and taxonomic classification.</title>
        <authorList>
            <person name="Goeker M."/>
        </authorList>
    </citation>
    <scope>NUCLEOTIDE SEQUENCE</scope>
    <source>
        <strain evidence="3">DSM 21202</strain>
    </source>
</reference>
<dbReference type="PANTHER" id="PTHR46663:SF2">
    <property type="entry name" value="GGDEF DOMAIN-CONTAINING PROTEIN"/>
    <property type="match status" value="1"/>
</dbReference>
<dbReference type="NCBIfam" id="TIGR00254">
    <property type="entry name" value="GGDEF"/>
    <property type="match status" value="1"/>
</dbReference>
<name>A0AAE4AV35_9HYPH</name>
<dbReference type="Proteomes" id="UP001229244">
    <property type="component" value="Unassembled WGS sequence"/>
</dbReference>
<evidence type="ECO:0000256" key="1">
    <source>
        <dbReference type="SAM" id="Phobius"/>
    </source>
</evidence>
<feature type="transmembrane region" description="Helical" evidence="1">
    <location>
        <begin position="92"/>
        <end position="111"/>
    </location>
</feature>
<dbReference type="CDD" id="cd01949">
    <property type="entry name" value="GGDEF"/>
    <property type="match status" value="1"/>
</dbReference>
<organism evidence="3 4">
    <name type="scientific">Amorphus orientalis</name>
    <dbReference type="NCBI Taxonomy" id="649198"/>
    <lineage>
        <taxon>Bacteria</taxon>
        <taxon>Pseudomonadati</taxon>
        <taxon>Pseudomonadota</taxon>
        <taxon>Alphaproteobacteria</taxon>
        <taxon>Hyphomicrobiales</taxon>
        <taxon>Amorphaceae</taxon>
        <taxon>Amorphus</taxon>
    </lineage>
</organism>
<dbReference type="InterPro" id="IPR043128">
    <property type="entry name" value="Rev_trsase/Diguanyl_cyclase"/>
</dbReference>
<evidence type="ECO:0000313" key="3">
    <source>
        <dbReference type="EMBL" id="MDQ0316319.1"/>
    </source>
</evidence>
<dbReference type="InterPro" id="IPR052163">
    <property type="entry name" value="DGC-Regulatory_Protein"/>
</dbReference>
<gene>
    <name evidence="3" type="ORF">J2S73_002776</name>
</gene>
<keyword evidence="1" id="KW-0812">Transmembrane</keyword>
<keyword evidence="1" id="KW-1133">Transmembrane helix</keyword>
<dbReference type="EMBL" id="JAUSUL010000002">
    <property type="protein sequence ID" value="MDQ0316319.1"/>
    <property type="molecule type" value="Genomic_DNA"/>
</dbReference>
<dbReference type="Gene3D" id="3.30.70.270">
    <property type="match status" value="1"/>
</dbReference>
<sequence length="346" mass="37487">MPVIMIGVAHAALTTLIALEGSHSSVFAGLAIIGGICSAFRLILVYVFRRRFRSRHFRAWEAAYAVGSYTFSVVLAVTVSCALVWGDDVARILGMSLFFAYGGGLVARASLVPWISKGALTVVALIVTVTMLLAWEPFFLGLLLLTIMMYGGGLATIDILHSTVSELELSQRQLEIHALTDHLTGLPNRKMLEDSLAGILNDLKPNEVVALHFIDLDQFKTANDTYGHTVGDRALQIAARRLISTVHNSDFVARFGGDEFVIVQRGLRSKDHAEELGWQIIAKLSQPYAIDNHSVVIGASDGIALANVQGLDPATLIELSDKALYSAKRAGRGRVVVTEDGLQEFA</sequence>